<gene>
    <name evidence="3" type="ORF">K7432_007464</name>
</gene>
<dbReference type="CDD" id="cd10207">
    <property type="entry name" value="ASKHA_NBD_Arp10"/>
    <property type="match status" value="1"/>
</dbReference>
<dbReference type="SUPFAM" id="SSF53067">
    <property type="entry name" value="Actin-like ATPase domain"/>
    <property type="match status" value="2"/>
</dbReference>
<feature type="compositionally biased region" description="Low complexity" evidence="2">
    <location>
        <begin position="24"/>
        <end position="36"/>
    </location>
</feature>
<organism evidence="3 4">
    <name type="scientific">Basidiobolus ranarum</name>
    <dbReference type="NCBI Taxonomy" id="34480"/>
    <lineage>
        <taxon>Eukaryota</taxon>
        <taxon>Fungi</taxon>
        <taxon>Fungi incertae sedis</taxon>
        <taxon>Zoopagomycota</taxon>
        <taxon>Entomophthoromycotina</taxon>
        <taxon>Basidiobolomycetes</taxon>
        <taxon>Basidiobolales</taxon>
        <taxon>Basidiobolaceae</taxon>
        <taxon>Basidiobolus</taxon>
    </lineage>
</organism>
<evidence type="ECO:0000256" key="2">
    <source>
        <dbReference type="SAM" id="MobiDB-lite"/>
    </source>
</evidence>
<dbReference type="Gene3D" id="3.30.420.40">
    <property type="match status" value="2"/>
</dbReference>
<evidence type="ECO:0000313" key="4">
    <source>
        <dbReference type="Proteomes" id="UP001479436"/>
    </source>
</evidence>
<dbReference type="InterPro" id="IPR043129">
    <property type="entry name" value="ATPase_NBD"/>
</dbReference>
<dbReference type="PANTHER" id="PTHR11937">
    <property type="entry name" value="ACTIN"/>
    <property type="match status" value="1"/>
</dbReference>
<comment type="caution">
    <text evidence="3">The sequence shown here is derived from an EMBL/GenBank/DDBJ whole genome shotgun (WGS) entry which is preliminary data.</text>
</comment>
<dbReference type="Proteomes" id="UP001479436">
    <property type="component" value="Unassembled WGS sequence"/>
</dbReference>
<keyword evidence="4" id="KW-1185">Reference proteome</keyword>
<sequence length="455" mass="50311">MSASTPTSSHLGSLSLPRTPTSKLGLPSVSSASLSPYSGVGRRHSIYGTEDRVVIDLGSLYVKCGFSGESKPRHILHVPGDLRCHRNGTTCSESCRPTGESSELYTLDLRRGDTTILEEKLIHYLHQIYFKHLLTDPKLRKVILCESPLFPVQLKQIIAKVLFENLQVPSISFVPTHLLALLTTGQTTGLIVDCGNIETTVLPIFDARPLYHSVQTTPLAGKALTKHLRTLINSYCYVTPLHSPLERLPVTEEILTPSLLEEIKTRLLFVSPIKPINDSPQVGHDIADFEERYAHSSLAADIEYCIPGTAKEPMKLFVPGWVRERTAELLFEGDEDERSLVWCILDCLLKLQPDLRGPLATSILVIGGTSMLPNFQPRLHQEIVRALQDLPKYKTLAGLSDRLHFLDEESGSIFPSNTRGWIGGSLVGSLKSSGPEITKDKFVGQVPDWSIMHAA</sequence>
<reference evidence="3 4" key="1">
    <citation type="submission" date="2023-04" db="EMBL/GenBank/DDBJ databases">
        <title>Genome of Basidiobolus ranarum AG-B5.</title>
        <authorList>
            <person name="Stajich J.E."/>
            <person name="Carter-House D."/>
            <person name="Gryganskyi A."/>
        </authorList>
    </citation>
    <scope>NUCLEOTIDE SEQUENCE [LARGE SCALE GENOMIC DNA]</scope>
    <source>
        <strain evidence="3 4">AG-B5</strain>
    </source>
</reference>
<comment type="similarity">
    <text evidence="1">Belongs to the actin family.</text>
</comment>
<evidence type="ECO:0000313" key="3">
    <source>
        <dbReference type="EMBL" id="KAK9711918.1"/>
    </source>
</evidence>
<dbReference type="InterPro" id="IPR004000">
    <property type="entry name" value="Actin"/>
</dbReference>
<dbReference type="SMART" id="SM00268">
    <property type="entry name" value="ACTIN"/>
    <property type="match status" value="1"/>
</dbReference>
<proteinExistence type="inferred from homology"/>
<dbReference type="Pfam" id="PF00022">
    <property type="entry name" value="Actin"/>
    <property type="match status" value="1"/>
</dbReference>
<dbReference type="EMBL" id="JASJQH010007245">
    <property type="protein sequence ID" value="KAK9711918.1"/>
    <property type="molecule type" value="Genomic_DNA"/>
</dbReference>
<evidence type="ECO:0000256" key="1">
    <source>
        <dbReference type="RuleBase" id="RU000487"/>
    </source>
</evidence>
<accession>A0ABR2W024</accession>
<name>A0ABR2W024_9FUNG</name>
<protein>
    <recommendedName>
        <fullName evidence="5">Actin-related protein 10</fullName>
    </recommendedName>
</protein>
<evidence type="ECO:0008006" key="5">
    <source>
        <dbReference type="Google" id="ProtNLM"/>
    </source>
</evidence>
<feature type="region of interest" description="Disordered" evidence="2">
    <location>
        <begin position="1"/>
        <end position="36"/>
    </location>
</feature>
<feature type="compositionally biased region" description="Polar residues" evidence="2">
    <location>
        <begin position="1"/>
        <end position="22"/>
    </location>
</feature>
<dbReference type="Gene3D" id="3.90.640.10">
    <property type="entry name" value="Actin, Chain A, domain 4"/>
    <property type="match status" value="1"/>
</dbReference>